<comment type="caution">
    <text evidence="11">The sequence shown here is derived from an EMBL/GenBank/DDBJ whole genome shotgun (WGS) entry which is preliminary data.</text>
</comment>
<dbReference type="Proteomes" id="UP000224563">
    <property type="component" value="Unassembled WGS sequence"/>
</dbReference>
<gene>
    <name evidence="9" type="primary">trpA</name>
    <name evidence="11" type="ORF">CSX02_07495</name>
</gene>
<evidence type="ECO:0000256" key="4">
    <source>
        <dbReference type="ARBA" id="ARBA00022605"/>
    </source>
</evidence>
<evidence type="ECO:0000256" key="8">
    <source>
        <dbReference type="ARBA" id="ARBA00049047"/>
    </source>
</evidence>
<dbReference type="PROSITE" id="PS00167">
    <property type="entry name" value="TRP_SYNTHASE_ALPHA"/>
    <property type="match status" value="1"/>
</dbReference>
<dbReference type="InterPro" id="IPR018204">
    <property type="entry name" value="Trp_synthase_alpha_AS"/>
</dbReference>
<dbReference type="EMBL" id="PDYG01000044">
    <property type="protein sequence ID" value="PHU37512.1"/>
    <property type="molecule type" value="Genomic_DNA"/>
</dbReference>
<dbReference type="GO" id="GO:0005829">
    <property type="term" value="C:cytosol"/>
    <property type="evidence" value="ECO:0007669"/>
    <property type="project" value="TreeGrafter"/>
</dbReference>
<reference evidence="11 12" key="1">
    <citation type="submission" date="2017-10" db="EMBL/GenBank/DDBJ databases">
        <title>Resolving the taxonomy of Roseburia spp., Eubacterium rectale and Agathobacter spp. through phylogenomic analysis.</title>
        <authorList>
            <person name="Sheridan P.O."/>
            <person name="Walker A.W."/>
            <person name="Duncan S.H."/>
            <person name="Scott K.P."/>
            <person name="Toole P.W.O."/>
            <person name="Luis P."/>
            <person name="Flint H.J."/>
        </authorList>
    </citation>
    <scope>NUCLEOTIDE SEQUENCE [LARGE SCALE GENOMIC DNA]</scope>
    <source>
        <strain evidence="11 12">JK623</strain>
    </source>
</reference>
<evidence type="ECO:0000256" key="5">
    <source>
        <dbReference type="ARBA" id="ARBA00022822"/>
    </source>
</evidence>
<evidence type="ECO:0000256" key="1">
    <source>
        <dbReference type="ARBA" id="ARBA00003365"/>
    </source>
</evidence>
<dbReference type="Pfam" id="PF00290">
    <property type="entry name" value="Trp_syntA"/>
    <property type="match status" value="1"/>
</dbReference>
<evidence type="ECO:0000313" key="11">
    <source>
        <dbReference type="EMBL" id="PHU37512.1"/>
    </source>
</evidence>
<dbReference type="InterPro" id="IPR002028">
    <property type="entry name" value="Trp_synthase_suA"/>
</dbReference>
<comment type="subunit">
    <text evidence="3 9">Tetramer of two alpha and two beta chains.</text>
</comment>
<name>A0A2G3E2L0_9FIRM</name>
<dbReference type="EC" id="4.2.1.20" evidence="9"/>
<keyword evidence="5 9" id="KW-0822">Tryptophan biosynthesis</keyword>
<keyword evidence="4 9" id="KW-0028">Amino-acid biosynthesis</keyword>
<comment type="similarity">
    <text evidence="9 10">Belongs to the TrpA family.</text>
</comment>
<feature type="active site" description="Proton acceptor" evidence="9">
    <location>
        <position position="49"/>
    </location>
</feature>
<comment type="pathway">
    <text evidence="2 9">Amino-acid biosynthesis; L-tryptophan biosynthesis; L-tryptophan from chorismate: step 5/5.</text>
</comment>
<dbReference type="RefSeq" id="WP_099386219.1">
    <property type="nucleotide sequence ID" value="NZ_JANSWH010000045.1"/>
</dbReference>
<dbReference type="PANTHER" id="PTHR43406">
    <property type="entry name" value="TRYPTOPHAN SYNTHASE, ALPHA CHAIN"/>
    <property type="match status" value="1"/>
</dbReference>
<dbReference type="AlphaFoldDB" id="A0A2G3E2L0"/>
<evidence type="ECO:0000256" key="9">
    <source>
        <dbReference type="HAMAP-Rule" id="MF_00131"/>
    </source>
</evidence>
<dbReference type="SUPFAM" id="SSF51366">
    <property type="entry name" value="Ribulose-phoshate binding barrel"/>
    <property type="match status" value="1"/>
</dbReference>
<evidence type="ECO:0000256" key="3">
    <source>
        <dbReference type="ARBA" id="ARBA00011270"/>
    </source>
</evidence>
<dbReference type="FunFam" id="3.20.20.70:FF:000037">
    <property type="entry name" value="Tryptophan synthase alpha chain"/>
    <property type="match status" value="1"/>
</dbReference>
<feature type="active site" description="Proton acceptor" evidence="9">
    <location>
        <position position="60"/>
    </location>
</feature>
<comment type="catalytic activity">
    <reaction evidence="8 9">
        <text>(1S,2R)-1-C-(indol-3-yl)glycerol 3-phosphate + L-serine = D-glyceraldehyde 3-phosphate + L-tryptophan + H2O</text>
        <dbReference type="Rhea" id="RHEA:10532"/>
        <dbReference type="ChEBI" id="CHEBI:15377"/>
        <dbReference type="ChEBI" id="CHEBI:33384"/>
        <dbReference type="ChEBI" id="CHEBI:57912"/>
        <dbReference type="ChEBI" id="CHEBI:58866"/>
        <dbReference type="ChEBI" id="CHEBI:59776"/>
        <dbReference type="EC" id="4.2.1.20"/>
    </reaction>
</comment>
<evidence type="ECO:0000256" key="6">
    <source>
        <dbReference type="ARBA" id="ARBA00023141"/>
    </source>
</evidence>
<dbReference type="UniPathway" id="UPA00035">
    <property type="reaction ID" value="UER00044"/>
</dbReference>
<comment type="function">
    <text evidence="1 9">The alpha subunit is responsible for the aldol cleavage of indoleglycerol phosphate to indole and glyceraldehyde 3-phosphate.</text>
</comment>
<dbReference type="Gene3D" id="3.20.20.70">
    <property type="entry name" value="Aldolase class I"/>
    <property type="match status" value="1"/>
</dbReference>
<protein>
    <recommendedName>
        <fullName evidence="9">Tryptophan synthase alpha chain</fullName>
        <ecNumber evidence="9">4.2.1.20</ecNumber>
    </recommendedName>
</protein>
<dbReference type="CDD" id="cd04724">
    <property type="entry name" value="Tryptophan_synthase_alpha"/>
    <property type="match status" value="1"/>
</dbReference>
<keyword evidence="7 9" id="KW-0456">Lyase</keyword>
<sequence>MNRIEQRLNQNISNGVKSFITYMTAGLPNYDTTKKLVKAQEEAGIDVIEIGVPFSDPIADGPVIQQASFEAIQNGATIDKTFAMMKELREENVNVPIVFMLYYNTILHYGPEEFAVQCKACGIDGLIVPDLPMEEQDELKTFLSDDTILIQLVSPVSNDRVDQILSDAKGFVYCVSSMGVTGQAADFHKEVKNYLSMIKSKSKIPVMMGFGIRDAKDVSPFISDIDGAIVGTHFIDLMRTSNYDSKVASDYVTKFKQDLNNTNK</sequence>
<keyword evidence="12" id="KW-1185">Reference proteome</keyword>
<evidence type="ECO:0000313" key="12">
    <source>
        <dbReference type="Proteomes" id="UP000224563"/>
    </source>
</evidence>
<dbReference type="InterPro" id="IPR013785">
    <property type="entry name" value="Aldolase_TIM"/>
</dbReference>
<dbReference type="PANTHER" id="PTHR43406:SF1">
    <property type="entry name" value="TRYPTOPHAN SYNTHASE ALPHA CHAIN, CHLOROPLASTIC"/>
    <property type="match status" value="1"/>
</dbReference>
<evidence type="ECO:0000256" key="7">
    <source>
        <dbReference type="ARBA" id="ARBA00023239"/>
    </source>
</evidence>
<keyword evidence="6 9" id="KW-0057">Aromatic amino acid biosynthesis</keyword>
<accession>A0A2G3E2L0</accession>
<dbReference type="NCBIfam" id="TIGR00262">
    <property type="entry name" value="trpA"/>
    <property type="match status" value="1"/>
</dbReference>
<evidence type="ECO:0000256" key="2">
    <source>
        <dbReference type="ARBA" id="ARBA00004733"/>
    </source>
</evidence>
<reference evidence="11 12" key="2">
    <citation type="submission" date="2017-10" db="EMBL/GenBank/DDBJ databases">
        <authorList>
            <person name="Banno H."/>
            <person name="Chua N.-H."/>
        </authorList>
    </citation>
    <scope>NUCLEOTIDE SEQUENCE [LARGE SCALE GENOMIC DNA]</scope>
    <source>
        <strain evidence="11 12">JK623</strain>
    </source>
</reference>
<dbReference type="GO" id="GO:0004834">
    <property type="term" value="F:tryptophan synthase activity"/>
    <property type="evidence" value="ECO:0007669"/>
    <property type="project" value="UniProtKB-UniRule"/>
</dbReference>
<organism evidence="11 12">
    <name type="scientific">Agathobacter ruminis</name>
    <dbReference type="NCBI Taxonomy" id="1712665"/>
    <lineage>
        <taxon>Bacteria</taxon>
        <taxon>Bacillati</taxon>
        <taxon>Bacillota</taxon>
        <taxon>Clostridia</taxon>
        <taxon>Lachnospirales</taxon>
        <taxon>Lachnospiraceae</taxon>
        <taxon>Agathobacter</taxon>
    </lineage>
</organism>
<dbReference type="HAMAP" id="MF_00131">
    <property type="entry name" value="Trp_synth_alpha"/>
    <property type="match status" value="1"/>
</dbReference>
<proteinExistence type="inferred from homology"/>
<dbReference type="InterPro" id="IPR011060">
    <property type="entry name" value="RibuloseP-bd_barrel"/>
</dbReference>
<evidence type="ECO:0000256" key="10">
    <source>
        <dbReference type="RuleBase" id="RU003662"/>
    </source>
</evidence>